<dbReference type="EMBL" id="CP108264">
    <property type="protein sequence ID" value="WTU77517.1"/>
    <property type="molecule type" value="Genomic_DNA"/>
</dbReference>
<protein>
    <submittedName>
        <fullName evidence="1">Uncharacterized protein</fullName>
    </submittedName>
</protein>
<organism evidence="1">
    <name type="scientific">Streptomyces sp. NBC_00049</name>
    <dbReference type="NCBI Taxonomy" id="2903617"/>
    <lineage>
        <taxon>Bacteria</taxon>
        <taxon>Bacillati</taxon>
        <taxon>Actinomycetota</taxon>
        <taxon>Actinomycetes</taxon>
        <taxon>Kitasatosporales</taxon>
        <taxon>Streptomycetaceae</taxon>
        <taxon>Streptomyces</taxon>
    </lineage>
</organism>
<dbReference type="AlphaFoldDB" id="A0AAU2K0D9"/>
<reference evidence="1" key="1">
    <citation type="submission" date="2022-10" db="EMBL/GenBank/DDBJ databases">
        <title>The complete genomes of actinobacterial strains from the NBC collection.</title>
        <authorList>
            <person name="Joergensen T.S."/>
            <person name="Alvarez Arevalo M."/>
            <person name="Sterndorff E.B."/>
            <person name="Faurdal D."/>
            <person name="Vuksanovic O."/>
            <person name="Mourched A.-S."/>
            <person name="Charusanti P."/>
            <person name="Shaw S."/>
            <person name="Blin K."/>
            <person name="Weber T."/>
        </authorList>
    </citation>
    <scope>NUCLEOTIDE SEQUENCE</scope>
    <source>
        <strain evidence="1">NBC_00049</strain>
    </source>
</reference>
<proteinExistence type="predicted"/>
<name>A0AAU2K0D9_9ACTN</name>
<sequence>MPPSPSAISSLNADQAAAAGSLVRLLTDRFDTLPTAETNALAQNLLAEGGLVADIQHLLRAVSHWAGTTGPALYEGPLPFEVQDALGQAADQLEPLSVLAKETVFPLTLPHRQPPPAPVSPVCRLAAGVSTEGSGRRR</sequence>
<accession>A0AAU2K0D9</accession>
<gene>
    <name evidence="1" type="ORF">OG327_31645</name>
</gene>
<evidence type="ECO:0000313" key="1">
    <source>
        <dbReference type="EMBL" id="WTU77517.1"/>
    </source>
</evidence>